<protein>
    <recommendedName>
        <fullName evidence="4">F420-dependent oxidoreductase</fullName>
    </recommendedName>
</protein>
<feature type="transmembrane region" description="Helical" evidence="1">
    <location>
        <begin position="21"/>
        <end position="46"/>
    </location>
</feature>
<keyword evidence="1" id="KW-1133">Transmembrane helix</keyword>
<proteinExistence type="predicted"/>
<keyword evidence="1" id="KW-0472">Membrane</keyword>
<dbReference type="RefSeq" id="WP_146315773.1">
    <property type="nucleotide sequence ID" value="NZ_VCQV01000005.1"/>
</dbReference>
<gene>
    <name evidence="2" type="ORF">FGL98_05800</name>
</gene>
<feature type="transmembrane region" description="Helical" evidence="1">
    <location>
        <begin position="99"/>
        <end position="118"/>
    </location>
</feature>
<evidence type="ECO:0000313" key="3">
    <source>
        <dbReference type="Proteomes" id="UP000320244"/>
    </source>
</evidence>
<dbReference type="EMBL" id="VCQV01000005">
    <property type="protein sequence ID" value="TWP37706.1"/>
    <property type="molecule type" value="Genomic_DNA"/>
</dbReference>
<feature type="transmembrane region" description="Helical" evidence="1">
    <location>
        <begin position="66"/>
        <end position="87"/>
    </location>
</feature>
<dbReference type="InterPro" id="IPR049713">
    <property type="entry name" value="Pr6Pr-like"/>
</dbReference>
<evidence type="ECO:0008006" key="4">
    <source>
        <dbReference type="Google" id="ProtNLM"/>
    </source>
</evidence>
<feature type="transmembrane region" description="Helical" evidence="1">
    <location>
        <begin position="157"/>
        <end position="177"/>
    </location>
</feature>
<comment type="caution">
    <text evidence="2">The sequence shown here is derived from an EMBL/GenBank/DDBJ whole genome shotgun (WGS) entry which is preliminary data.</text>
</comment>
<organism evidence="2 3">
    <name type="scientific">Leekyejoonella antrihumi</name>
    <dbReference type="NCBI Taxonomy" id="1660198"/>
    <lineage>
        <taxon>Bacteria</taxon>
        <taxon>Bacillati</taxon>
        <taxon>Actinomycetota</taxon>
        <taxon>Actinomycetes</taxon>
        <taxon>Micrococcales</taxon>
        <taxon>Dermacoccaceae</taxon>
        <taxon>Leekyejoonella</taxon>
    </lineage>
</organism>
<dbReference type="Proteomes" id="UP000320244">
    <property type="component" value="Unassembled WGS sequence"/>
</dbReference>
<feature type="transmembrane region" description="Helical" evidence="1">
    <location>
        <begin position="197"/>
        <end position="219"/>
    </location>
</feature>
<evidence type="ECO:0000313" key="2">
    <source>
        <dbReference type="EMBL" id="TWP37706.1"/>
    </source>
</evidence>
<accession>A0A563E5B9</accession>
<dbReference type="AlphaFoldDB" id="A0A563E5B9"/>
<evidence type="ECO:0000256" key="1">
    <source>
        <dbReference type="SAM" id="Phobius"/>
    </source>
</evidence>
<reference evidence="2 3" key="2">
    <citation type="submission" date="2019-08" db="EMBL/GenBank/DDBJ databases">
        <title>Jejuicoccus antrihumi gen. nov., sp. nov., a new member of the family Dermacoccaceae isolated from a cave.</title>
        <authorList>
            <person name="Schumann P."/>
            <person name="Kim I.S."/>
        </authorList>
    </citation>
    <scope>NUCLEOTIDE SEQUENCE [LARGE SCALE GENOMIC DNA]</scope>
    <source>
        <strain evidence="2 3">C5-26</strain>
    </source>
</reference>
<feature type="transmembrane region" description="Helical" evidence="1">
    <location>
        <begin position="130"/>
        <end position="150"/>
    </location>
</feature>
<dbReference type="NCBIfam" id="NF038065">
    <property type="entry name" value="Pr6Pr"/>
    <property type="match status" value="1"/>
</dbReference>
<reference evidence="2 3" key="1">
    <citation type="submission" date="2019-05" db="EMBL/GenBank/DDBJ databases">
        <authorList>
            <person name="Lee S.D."/>
        </authorList>
    </citation>
    <scope>NUCLEOTIDE SEQUENCE [LARGE SCALE GENOMIC DNA]</scope>
    <source>
        <strain evidence="2 3">C5-26</strain>
    </source>
</reference>
<sequence length="238" mass="25980">MGISLNSAHAHRRTSPGLMRFARAWHGLVTAVAAFAIVFQLILVIRGSDVLTSAEPPGSGERLIRFFSYFTILSNLLVLYTSATLTANPSRSGRVWNVLRLDAITGIVVTGVVHWFFLRPLLRLSGGPLVADKLLHVVVPVLAVVGWLVFGPRLRIGWGTVLPSLIYPLAWIAYTLLRGAATGWYPYPFVNVRTHGYGVVTVNCIGIAALLLAISVLLLHADRWLVRAGLARVSRQSP</sequence>
<keyword evidence="1" id="KW-0812">Transmembrane</keyword>
<dbReference type="OrthoDB" id="9809977at2"/>
<keyword evidence="3" id="KW-1185">Reference proteome</keyword>
<name>A0A563E5B9_9MICO</name>